<dbReference type="KEGG" id="ncb:C0V82_19920"/>
<dbReference type="OrthoDB" id="9785438at2"/>
<protein>
    <submittedName>
        <fullName evidence="1">Thiol-disulfide oxidoreductase DCC family protein</fullName>
    </submittedName>
</protein>
<dbReference type="InterPro" id="IPR052927">
    <property type="entry name" value="DCC_oxidoreductase"/>
</dbReference>
<dbReference type="PANTHER" id="PTHR33639:SF2">
    <property type="entry name" value="DUF393 DOMAIN-CONTAINING PROTEIN"/>
    <property type="match status" value="1"/>
</dbReference>
<name>A0A2K9NIJ0_9PROT</name>
<dbReference type="AlphaFoldDB" id="A0A2K9NIJ0"/>
<sequence length="141" mass="16079">MPDPAILERLLRGPTCLFDGVCNLCNGSVRFILATEADHEILFTAIQSPLGRAVLEAIGMPHLTNSFVYIDDGVVFLRSVAAFRLARRLRAPWSWLKLFGLLPARLTDWLYDRLADNRYRLFGKRDLCLMPLPSQSRRFLS</sequence>
<dbReference type="GO" id="GO:0015035">
    <property type="term" value="F:protein-disulfide reductase activity"/>
    <property type="evidence" value="ECO:0007669"/>
    <property type="project" value="InterPro"/>
</dbReference>
<dbReference type="Pfam" id="PF04134">
    <property type="entry name" value="DCC1-like"/>
    <property type="match status" value="1"/>
</dbReference>
<dbReference type="InterPro" id="IPR007263">
    <property type="entry name" value="DCC1-like"/>
</dbReference>
<proteinExistence type="predicted"/>
<evidence type="ECO:0000313" key="1">
    <source>
        <dbReference type="EMBL" id="AUN32908.1"/>
    </source>
</evidence>
<gene>
    <name evidence="1" type="ORF">C0V82_19920</name>
</gene>
<organism evidence="1 2">
    <name type="scientific">Niveispirillum cyanobacteriorum</name>
    <dbReference type="NCBI Taxonomy" id="1612173"/>
    <lineage>
        <taxon>Bacteria</taxon>
        <taxon>Pseudomonadati</taxon>
        <taxon>Pseudomonadota</taxon>
        <taxon>Alphaproteobacteria</taxon>
        <taxon>Rhodospirillales</taxon>
        <taxon>Azospirillaceae</taxon>
        <taxon>Niveispirillum</taxon>
    </lineage>
</organism>
<dbReference type="EMBL" id="CP025612">
    <property type="protein sequence ID" value="AUN32908.1"/>
    <property type="molecule type" value="Genomic_DNA"/>
</dbReference>
<evidence type="ECO:0000313" key="2">
    <source>
        <dbReference type="Proteomes" id="UP000234752"/>
    </source>
</evidence>
<accession>A0A2K9NIJ0</accession>
<keyword evidence="2" id="KW-1185">Reference proteome</keyword>
<dbReference type="Proteomes" id="UP000234752">
    <property type="component" value="Chromosome eg_2"/>
</dbReference>
<reference evidence="1 2" key="1">
    <citation type="submission" date="2017-12" db="EMBL/GenBank/DDBJ databases">
        <title>Genomes of bacteria within cyanobacterial aggregates.</title>
        <authorList>
            <person name="Cai H."/>
        </authorList>
    </citation>
    <scope>NUCLEOTIDE SEQUENCE [LARGE SCALE GENOMIC DNA]</scope>
    <source>
        <strain evidence="1 2">TH16</strain>
    </source>
</reference>
<dbReference type="PANTHER" id="PTHR33639">
    <property type="entry name" value="THIOL-DISULFIDE OXIDOREDUCTASE DCC"/>
    <property type="match status" value="1"/>
</dbReference>